<evidence type="ECO:0000259" key="12">
    <source>
        <dbReference type="PROSITE" id="PS51846"/>
    </source>
</evidence>
<dbReference type="SMART" id="SM01091">
    <property type="entry name" value="CorC_HlyC"/>
    <property type="match status" value="1"/>
</dbReference>
<evidence type="ECO:0000256" key="5">
    <source>
        <dbReference type="ARBA" id="ARBA00022989"/>
    </source>
</evidence>
<evidence type="ECO:0000256" key="2">
    <source>
        <dbReference type="ARBA" id="ARBA00006337"/>
    </source>
</evidence>
<feature type="domain" description="CNNM transmembrane" evidence="12">
    <location>
        <begin position="2"/>
        <end position="190"/>
    </location>
</feature>
<dbReference type="InterPro" id="IPR002550">
    <property type="entry name" value="CNNM"/>
</dbReference>
<protein>
    <submittedName>
        <fullName evidence="13">CNNM domain-containing protein</fullName>
    </submittedName>
</protein>
<dbReference type="SUPFAM" id="SSF56176">
    <property type="entry name" value="FAD-binding/transporter-associated domain-like"/>
    <property type="match status" value="1"/>
</dbReference>
<gene>
    <name evidence="13" type="ORF">O0R46_06880</name>
</gene>
<dbReference type="InterPro" id="IPR046342">
    <property type="entry name" value="CBS_dom_sf"/>
</dbReference>
<dbReference type="PROSITE" id="PS51371">
    <property type="entry name" value="CBS"/>
    <property type="match status" value="2"/>
</dbReference>
<dbReference type="PANTHER" id="PTHR22777:SF17">
    <property type="entry name" value="UPF0053 PROTEIN SLL0260"/>
    <property type="match status" value="1"/>
</dbReference>
<dbReference type="InterPro" id="IPR044751">
    <property type="entry name" value="Ion_transp-like_CBS"/>
</dbReference>
<evidence type="ECO:0000256" key="7">
    <source>
        <dbReference type="ARBA" id="ARBA00023136"/>
    </source>
</evidence>
<keyword evidence="5 9" id="KW-1133">Transmembrane helix</keyword>
<feature type="domain" description="CBS" evidence="11">
    <location>
        <begin position="209"/>
        <end position="268"/>
    </location>
</feature>
<dbReference type="EMBL" id="CP114052">
    <property type="protein sequence ID" value="WAW15862.1"/>
    <property type="molecule type" value="Genomic_DNA"/>
</dbReference>
<dbReference type="PANTHER" id="PTHR22777">
    <property type="entry name" value="HEMOLYSIN-RELATED"/>
    <property type="match status" value="1"/>
</dbReference>
<evidence type="ECO:0000313" key="14">
    <source>
        <dbReference type="Proteomes" id="UP001164187"/>
    </source>
</evidence>
<evidence type="ECO:0000256" key="3">
    <source>
        <dbReference type="ARBA" id="ARBA00022692"/>
    </source>
</evidence>
<dbReference type="SUPFAM" id="SSF54631">
    <property type="entry name" value="CBS-domain pair"/>
    <property type="match status" value="1"/>
</dbReference>
<dbReference type="InterPro" id="IPR000644">
    <property type="entry name" value="CBS_dom"/>
</dbReference>
<evidence type="ECO:0000313" key="13">
    <source>
        <dbReference type="EMBL" id="WAW15862.1"/>
    </source>
</evidence>
<evidence type="ECO:0000256" key="1">
    <source>
        <dbReference type="ARBA" id="ARBA00004141"/>
    </source>
</evidence>
<accession>A0ABY7JVX4</accession>
<feature type="domain" description="CBS" evidence="11">
    <location>
        <begin position="274"/>
        <end position="331"/>
    </location>
</feature>
<dbReference type="Pfam" id="PF01595">
    <property type="entry name" value="CNNM"/>
    <property type="match status" value="1"/>
</dbReference>
<dbReference type="Pfam" id="PF00571">
    <property type="entry name" value="CBS"/>
    <property type="match status" value="2"/>
</dbReference>
<dbReference type="Gene3D" id="3.10.580.10">
    <property type="entry name" value="CBS-domain"/>
    <property type="match status" value="1"/>
</dbReference>
<evidence type="ECO:0000256" key="10">
    <source>
        <dbReference type="SAM" id="Phobius"/>
    </source>
</evidence>
<dbReference type="CDD" id="cd04590">
    <property type="entry name" value="CBS_pair_CorC_HlyC_assoc"/>
    <property type="match status" value="1"/>
</dbReference>
<organism evidence="13 14">
    <name type="scientific">Peptostreptococcus equinus</name>
    <dbReference type="NCBI Taxonomy" id="3003601"/>
    <lineage>
        <taxon>Bacteria</taxon>
        <taxon>Bacillati</taxon>
        <taxon>Bacillota</taxon>
        <taxon>Clostridia</taxon>
        <taxon>Peptostreptococcales</taxon>
        <taxon>Peptostreptococcaceae</taxon>
        <taxon>Peptostreptococcus</taxon>
    </lineage>
</organism>
<keyword evidence="4" id="KW-0677">Repeat</keyword>
<evidence type="ECO:0000259" key="11">
    <source>
        <dbReference type="PROSITE" id="PS51371"/>
    </source>
</evidence>
<name>A0ABY7JVX4_9FIRM</name>
<dbReference type="InterPro" id="IPR005170">
    <property type="entry name" value="Transptr-assoc_dom"/>
</dbReference>
<dbReference type="InterPro" id="IPR016169">
    <property type="entry name" value="FAD-bd_PCMH_sub2"/>
</dbReference>
<keyword evidence="7 9" id="KW-0472">Membrane</keyword>
<reference evidence="13" key="1">
    <citation type="submission" date="2022-12" db="EMBL/GenBank/DDBJ databases">
        <title>Peptostreptococcus.</title>
        <authorList>
            <person name="Lee S.H."/>
        </authorList>
    </citation>
    <scope>NUCLEOTIDE SEQUENCE</scope>
    <source>
        <strain evidence="13">CBA3647</strain>
    </source>
</reference>
<evidence type="ECO:0000256" key="4">
    <source>
        <dbReference type="ARBA" id="ARBA00022737"/>
    </source>
</evidence>
<feature type="transmembrane region" description="Helical" evidence="10">
    <location>
        <begin position="134"/>
        <end position="157"/>
    </location>
</feature>
<dbReference type="Proteomes" id="UP001164187">
    <property type="component" value="Chromosome"/>
</dbReference>
<comment type="similarity">
    <text evidence="2">Belongs to the UPF0053 family.</text>
</comment>
<evidence type="ECO:0000256" key="6">
    <source>
        <dbReference type="ARBA" id="ARBA00023122"/>
    </source>
</evidence>
<sequence>MGSSSTWIEIAVLVLLLVSSAFFSASETALLSVNKVKIRHLKEEGVKGANVAESIIDKPKKMLSTILVGNNVANIAATSISTSLMMRLFGQQGIALATAIMTVLILVFCEVTPKTLGANNKEMVSLSVSKIMKVLIFILAPIVFIINLITTIIFKIFRIEDDDPNSLITEEDLKVMVNVSHEEGVLEHEERKIINNVFEFGDMKAEDAMVQRKDMITLALDSTYEEVLECYKEEKMSRVPIYNDGVDDIVGVLNLKDIVFLSDYEEENFSVEKYMRPPYYTYEFKKISQLLEDMKLAKTQIAIVLDEYGGTSGLLTVEDLIEVLVGDIEDEYDEETDEIVKVNESEYLIEGSAKLSDVNDILSIPLESDEFDSLGGYIIGFIDRLPDVGEEFELNESVTCRIVSIDKNRIEMVRAFVKQIEKSDDEISFKEYIEKEQNKDD</sequence>
<keyword evidence="6 8" id="KW-0129">CBS domain</keyword>
<comment type="subcellular location">
    <subcellularLocation>
        <location evidence="1">Membrane</location>
        <topology evidence="1">Multi-pass membrane protein</topology>
    </subcellularLocation>
</comment>
<dbReference type="Pfam" id="PF03471">
    <property type="entry name" value="CorC_HlyC"/>
    <property type="match status" value="1"/>
</dbReference>
<evidence type="ECO:0000256" key="9">
    <source>
        <dbReference type="PROSITE-ProRule" id="PRU01193"/>
    </source>
</evidence>
<proteinExistence type="inferred from homology"/>
<dbReference type="Gene3D" id="3.30.465.10">
    <property type="match status" value="1"/>
</dbReference>
<evidence type="ECO:0000256" key="8">
    <source>
        <dbReference type="PROSITE-ProRule" id="PRU00703"/>
    </source>
</evidence>
<dbReference type="PROSITE" id="PS51846">
    <property type="entry name" value="CNNM"/>
    <property type="match status" value="1"/>
</dbReference>
<feature type="transmembrane region" description="Helical" evidence="10">
    <location>
        <begin position="93"/>
        <end position="113"/>
    </location>
</feature>
<keyword evidence="3 9" id="KW-0812">Transmembrane</keyword>
<keyword evidence="14" id="KW-1185">Reference proteome</keyword>
<dbReference type="InterPro" id="IPR036318">
    <property type="entry name" value="FAD-bd_PCMH-like_sf"/>
</dbReference>